<keyword evidence="1" id="KW-1185">Reference proteome</keyword>
<accession>A0A7E4W5N2</accession>
<proteinExistence type="predicted"/>
<name>A0A7E4W5N2_PANRE</name>
<protein>
    <submittedName>
        <fullName evidence="2">ANF_receptor domain-containing protein</fullName>
    </submittedName>
</protein>
<evidence type="ECO:0000313" key="1">
    <source>
        <dbReference type="Proteomes" id="UP000492821"/>
    </source>
</evidence>
<sequence>MVSLPAATCPRPQVHVLEPFDMFFTDFTWHGVAVLTDDTMMQSDKYPNCNITSFAIIDSAGVYPLVMKAYDDFGFETLVPADETKLLSKFLQRLFEINRPFPNGVLTSEATGSEIFNMSEATKADTTTSDIIDVGVITTSSAQFDSSQPREQLACSLMLGFVGKTEYREVESSWNGTIMQS</sequence>
<dbReference type="WBParaSite" id="Pan_g7866.t1">
    <property type="protein sequence ID" value="Pan_g7866.t1"/>
    <property type="gene ID" value="Pan_g7866"/>
</dbReference>
<organism evidence="1 2">
    <name type="scientific">Panagrellus redivivus</name>
    <name type="common">Microworm</name>
    <dbReference type="NCBI Taxonomy" id="6233"/>
    <lineage>
        <taxon>Eukaryota</taxon>
        <taxon>Metazoa</taxon>
        <taxon>Ecdysozoa</taxon>
        <taxon>Nematoda</taxon>
        <taxon>Chromadorea</taxon>
        <taxon>Rhabditida</taxon>
        <taxon>Tylenchina</taxon>
        <taxon>Panagrolaimomorpha</taxon>
        <taxon>Panagrolaimoidea</taxon>
        <taxon>Panagrolaimidae</taxon>
        <taxon>Panagrellus</taxon>
    </lineage>
</organism>
<reference evidence="2" key="2">
    <citation type="submission" date="2020-10" db="UniProtKB">
        <authorList>
            <consortium name="WormBaseParasite"/>
        </authorList>
    </citation>
    <scope>IDENTIFICATION</scope>
</reference>
<dbReference type="AlphaFoldDB" id="A0A7E4W5N2"/>
<dbReference type="Proteomes" id="UP000492821">
    <property type="component" value="Unassembled WGS sequence"/>
</dbReference>
<reference evidence="1" key="1">
    <citation type="journal article" date="2013" name="Genetics">
        <title>The draft genome and transcriptome of Panagrellus redivivus are shaped by the harsh demands of a free-living lifestyle.</title>
        <authorList>
            <person name="Srinivasan J."/>
            <person name="Dillman A.R."/>
            <person name="Macchietto M.G."/>
            <person name="Heikkinen L."/>
            <person name="Lakso M."/>
            <person name="Fracchia K.M."/>
            <person name="Antoshechkin I."/>
            <person name="Mortazavi A."/>
            <person name="Wong G."/>
            <person name="Sternberg P.W."/>
        </authorList>
    </citation>
    <scope>NUCLEOTIDE SEQUENCE [LARGE SCALE GENOMIC DNA]</scope>
    <source>
        <strain evidence="1">MT8872</strain>
    </source>
</reference>
<evidence type="ECO:0000313" key="2">
    <source>
        <dbReference type="WBParaSite" id="Pan_g7866.t1"/>
    </source>
</evidence>